<dbReference type="EMBL" id="CP009928">
    <property type="protein sequence ID" value="AKK73879.1"/>
    <property type="molecule type" value="Genomic_DNA"/>
</dbReference>
<dbReference type="InterPro" id="IPR011051">
    <property type="entry name" value="RmlC_Cupin_sf"/>
</dbReference>
<evidence type="ECO:0000313" key="2">
    <source>
        <dbReference type="EMBL" id="AKK73879.1"/>
    </source>
</evidence>
<dbReference type="Proteomes" id="UP000501570">
    <property type="component" value="Chromosome"/>
</dbReference>
<dbReference type="AlphaFoldDB" id="A0A0G3M4R0"/>
<evidence type="ECO:0000313" key="3">
    <source>
        <dbReference type="EMBL" id="QIY90311.1"/>
    </source>
</evidence>
<evidence type="ECO:0000313" key="5">
    <source>
        <dbReference type="Proteomes" id="UP000501570"/>
    </source>
</evidence>
<keyword evidence="5" id="KW-1185">Reference proteome</keyword>
<sequence>MKKYKIQQSPFIVPARDGKLIEEHWGNSTGNSDISIAHMVAPPEWSEPHQTPEFDEFTYIISGKKQFEIDGEIVVLEKGHSILIEKGARIRYSNPFSEPCEYLAICLPAFSMELVNREEEGVD</sequence>
<reference evidence="2 4" key="1">
    <citation type="submission" date="2014-11" db="EMBL/GenBank/DDBJ databases">
        <authorList>
            <person name="Park G.-S."/>
            <person name="Hong S.-J."/>
            <person name="Jung B.K."/>
            <person name="Khan A.R."/>
            <person name="Kwak Y."/>
            <person name="Shin J.-H."/>
        </authorList>
    </citation>
    <scope>NUCLEOTIDE SEQUENCE [LARGE SCALE GENOMIC DNA]</scope>
    <source>
        <strain evidence="2 4">DSM 27622</strain>
    </source>
</reference>
<dbReference type="Proteomes" id="UP000035213">
    <property type="component" value="Chromosome"/>
</dbReference>
<proteinExistence type="predicted"/>
<organism evidence="2 4">
    <name type="scientific">Chryseobacterium gallinarum</name>
    <dbReference type="NCBI Taxonomy" id="1324352"/>
    <lineage>
        <taxon>Bacteria</taxon>
        <taxon>Pseudomonadati</taxon>
        <taxon>Bacteroidota</taxon>
        <taxon>Flavobacteriia</taxon>
        <taxon>Flavobacteriales</taxon>
        <taxon>Weeksellaceae</taxon>
        <taxon>Chryseobacterium group</taxon>
        <taxon>Chryseobacterium</taxon>
    </lineage>
</organism>
<dbReference type="KEGG" id="cgn:OK18_15815"/>
<dbReference type="Pfam" id="PF07883">
    <property type="entry name" value="Cupin_2"/>
    <property type="match status" value="1"/>
</dbReference>
<name>A0A0G3M4R0_CHRGL</name>
<dbReference type="EMBL" id="CP050995">
    <property type="protein sequence ID" value="QIY90311.1"/>
    <property type="molecule type" value="Genomic_DNA"/>
</dbReference>
<dbReference type="InterPro" id="IPR014710">
    <property type="entry name" value="RmlC-like_jellyroll"/>
</dbReference>
<protein>
    <submittedName>
        <fullName evidence="2 3">Cupin</fullName>
    </submittedName>
</protein>
<dbReference type="Gene3D" id="2.60.120.10">
    <property type="entry name" value="Jelly Rolls"/>
    <property type="match status" value="1"/>
</dbReference>
<dbReference type="STRING" id="1324352.OK18_15815"/>
<dbReference type="PATRIC" id="fig|1324352.5.peg.3297"/>
<evidence type="ECO:0000259" key="1">
    <source>
        <dbReference type="Pfam" id="PF07883"/>
    </source>
</evidence>
<dbReference type="InterPro" id="IPR013096">
    <property type="entry name" value="Cupin_2"/>
</dbReference>
<evidence type="ECO:0000313" key="4">
    <source>
        <dbReference type="Proteomes" id="UP000035213"/>
    </source>
</evidence>
<dbReference type="RefSeq" id="WP_053328620.1">
    <property type="nucleotide sequence ID" value="NZ_CP009928.1"/>
</dbReference>
<accession>A0A0G3M4R0</accession>
<dbReference type="SUPFAM" id="SSF51182">
    <property type="entry name" value="RmlC-like cupins"/>
    <property type="match status" value="1"/>
</dbReference>
<gene>
    <name evidence="3" type="ORF">FOB44_06430</name>
    <name evidence="2" type="ORF">OK18_15815</name>
</gene>
<feature type="domain" description="Cupin type-2" evidence="1">
    <location>
        <begin position="40"/>
        <end position="105"/>
    </location>
</feature>
<reference evidence="3 5" key="2">
    <citation type="submission" date="2019-09" db="EMBL/GenBank/DDBJ databases">
        <title>FDA dAtabase for Regulatory Grade micrObial Sequences (FDA-ARGOS): Supporting development and validation of Infectious Disease Dx tests.</title>
        <authorList>
            <person name="Sciortino C."/>
            <person name="Tallon L."/>
            <person name="Sadzewicz L."/>
            <person name="Vavikolanu K."/>
            <person name="Mehta A."/>
            <person name="Aluvathingal J."/>
            <person name="Nadendla S."/>
            <person name="Nandy P."/>
            <person name="Geyer C."/>
            <person name="Yan Y."/>
            <person name="Sichtig H."/>
        </authorList>
    </citation>
    <scope>NUCLEOTIDE SEQUENCE [LARGE SCALE GENOMIC DNA]</scope>
    <source>
        <strain evidence="3 5">FDAARGOS_636</strain>
    </source>
</reference>
<dbReference type="OrthoDB" id="160522at2"/>